<dbReference type="RefSeq" id="WP_177171547.1">
    <property type="nucleotide sequence ID" value="NZ_FNZZ01000002.1"/>
</dbReference>
<accession>A0A1H7L274</accession>
<dbReference type="InterPro" id="IPR008962">
    <property type="entry name" value="PapD-like_sf"/>
</dbReference>
<dbReference type="InterPro" id="IPR050643">
    <property type="entry name" value="Periplasmic_pilus_chap"/>
</dbReference>
<dbReference type="PANTHER" id="PTHR30251:SF4">
    <property type="entry name" value="SLR1668 PROTEIN"/>
    <property type="match status" value="1"/>
</dbReference>
<keyword evidence="1" id="KW-0732">Signal</keyword>
<dbReference type="GO" id="GO:0030288">
    <property type="term" value="C:outer membrane-bounded periplasmic space"/>
    <property type="evidence" value="ECO:0007669"/>
    <property type="project" value="InterPro"/>
</dbReference>
<dbReference type="Proteomes" id="UP000199214">
    <property type="component" value="Unassembled WGS sequence"/>
</dbReference>
<evidence type="ECO:0000256" key="1">
    <source>
        <dbReference type="SAM" id="SignalP"/>
    </source>
</evidence>
<reference evidence="4" key="1">
    <citation type="submission" date="2016-10" db="EMBL/GenBank/DDBJ databases">
        <authorList>
            <person name="Varghese N."/>
            <person name="Submissions S."/>
        </authorList>
    </citation>
    <scope>NUCLEOTIDE SEQUENCE [LARGE SCALE GENOMIC DNA]</scope>
    <source>
        <strain evidence="4">JS21-1</strain>
    </source>
</reference>
<dbReference type="STRING" id="1855283.SAMN05216382_1133"/>
<name>A0A1H7L274_9SPHN</name>
<dbReference type="InterPro" id="IPR016147">
    <property type="entry name" value="Pili_assmbl_chaperone_N"/>
</dbReference>
<gene>
    <name evidence="3" type="ORF">SAMN05216382_1133</name>
</gene>
<proteinExistence type="predicted"/>
<dbReference type="PANTHER" id="PTHR30251">
    <property type="entry name" value="PILUS ASSEMBLY CHAPERONE"/>
    <property type="match status" value="1"/>
</dbReference>
<dbReference type="AlphaFoldDB" id="A0A1H7L274"/>
<protein>
    <submittedName>
        <fullName evidence="3">Fimbrial chaperone protein</fullName>
    </submittedName>
</protein>
<evidence type="ECO:0000313" key="3">
    <source>
        <dbReference type="EMBL" id="SEK93139.1"/>
    </source>
</evidence>
<dbReference type="SUPFAM" id="SSF49354">
    <property type="entry name" value="PapD-like"/>
    <property type="match status" value="1"/>
</dbReference>
<dbReference type="GO" id="GO:0071555">
    <property type="term" value="P:cell wall organization"/>
    <property type="evidence" value="ECO:0007669"/>
    <property type="project" value="InterPro"/>
</dbReference>
<sequence length="244" mass="25682">MIRTRLLIPAAIAAAALLPAAAEGSTVVIWPVDPVIKPGEQSTSLWLENTGQTPVTLQVRSFGWSQADGKDALDQQDEVVASPPIATVQPGRRQLVRVIRRATAIAAATAAAPEQSYRLIVDELPTPPAAGEAERMSARLAVQMRYSIPLFVYAAPPAAQQPHLVTRYSAGDGGRMIEIRNTGTGHARLTDVRIVNAGHEQVVKPGLAGYVLPGATLRFALPGGTVGAVKLGVNGRDELLAPDA</sequence>
<dbReference type="EMBL" id="FNZZ01000002">
    <property type="protein sequence ID" value="SEK93139.1"/>
    <property type="molecule type" value="Genomic_DNA"/>
</dbReference>
<dbReference type="InterPro" id="IPR013783">
    <property type="entry name" value="Ig-like_fold"/>
</dbReference>
<dbReference type="Gene3D" id="2.60.40.10">
    <property type="entry name" value="Immunoglobulins"/>
    <property type="match status" value="1"/>
</dbReference>
<dbReference type="Pfam" id="PF00345">
    <property type="entry name" value="PapD_N"/>
    <property type="match status" value="1"/>
</dbReference>
<evidence type="ECO:0000259" key="2">
    <source>
        <dbReference type="Pfam" id="PF00345"/>
    </source>
</evidence>
<feature type="domain" description="Pili assembly chaperone N-terminal" evidence="2">
    <location>
        <begin position="36"/>
        <end position="152"/>
    </location>
</feature>
<organism evidence="3 4">
    <name type="scientific">Sphingomonas palmae</name>
    <dbReference type="NCBI Taxonomy" id="1855283"/>
    <lineage>
        <taxon>Bacteria</taxon>
        <taxon>Pseudomonadati</taxon>
        <taxon>Pseudomonadota</taxon>
        <taxon>Alphaproteobacteria</taxon>
        <taxon>Sphingomonadales</taxon>
        <taxon>Sphingomonadaceae</taxon>
        <taxon>Sphingomonas</taxon>
    </lineage>
</organism>
<feature type="chain" id="PRO_5011691632" evidence="1">
    <location>
        <begin position="22"/>
        <end position="244"/>
    </location>
</feature>
<evidence type="ECO:0000313" key="4">
    <source>
        <dbReference type="Proteomes" id="UP000199214"/>
    </source>
</evidence>
<keyword evidence="4" id="KW-1185">Reference proteome</keyword>
<feature type="signal peptide" evidence="1">
    <location>
        <begin position="1"/>
        <end position="21"/>
    </location>
</feature>